<dbReference type="GO" id="GO:0008932">
    <property type="term" value="F:lytic endotransglycosylase activity"/>
    <property type="evidence" value="ECO:0007669"/>
    <property type="project" value="TreeGrafter"/>
</dbReference>
<feature type="compositionally biased region" description="Low complexity" evidence="1">
    <location>
        <begin position="481"/>
        <end position="490"/>
    </location>
</feature>
<dbReference type="InterPro" id="IPR018392">
    <property type="entry name" value="LysM"/>
</dbReference>
<protein>
    <submittedName>
        <fullName evidence="3">LysM peptidoglycan-binding domain-containing protein</fullName>
    </submittedName>
</protein>
<dbReference type="PROSITE" id="PS51782">
    <property type="entry name" value="LYSM"/>
    <property type="match status" value="2"/>
</dbReference>
<sequence>MQPQHTPRRWGRWGRRLTYWGSLSLFVLLSWCHVVLADAARSSLFPIPEAIRPNITFWKRVFATIDNTGGILHDMENLSIVYHIWYNDLPTDQPLRQAAIDEVRNRYRAILTTLADGKRFDLTSDEQRVWDMFKGKQYPEAFRTALGAIRFQGGMRGRFANGIVRSWSYLPEMEQIFADTGLPIELTRLPHVESSFENRALSKVGAAGIWQFMPGTGRRFMRVDGEVDERLHVRTATIAATRLLRENYERLGTWPLAITAYNHGAYGMKQAVATVGTTDFGTIVQRYRGPAFGFASQNFYAEFLAALEVSTNYKQYFGDLLSDAPARPMTLEARAGGGGGEFNAFSAFVESSRPETLDAHTWGEPHPVAMTAERLARVAQLQASEPVTTPVQEAITYPQERAAVPVVAAAQDEIVSTPLPLAPPAAPVDPFQVTSTEPPPPRETWQPAVPRPTVQAETWQMAAPSPAVTPPPVAIAPRPAPAETRTARAVPAPPPSLTPRQTVREAAPVAPSHTAPTPPAPAVVSRSAPVETRTAMTTSQAMTAAPPPPVSRGKEYRVRPGDTLTAIARSHGTPVATLAAANGLSTRAEVQTGQTLLLPLTAPVVASGTKPVDKPAGSPEKPGTKAVEKVLLTEKALPKAVEKALPTEKMPPKEVIVPIASPFKTAAVAPAVPVRPTPTSASPQRQELTKAAAVESSQKRPTDARSLEEDFLRKHRVDQVVTRKLKPGETLASVAREVPGVPLWLLQRYNTHLDPKTARPGTELRIPKVVAKAF</sequence>
<feature type="compositionally biased region" description="Basic and acidic residues" evidence="1">
    <location>
        <begin position="697"/>
        <end position="707"/>
    </location>
</feature>
<dbReference type="CDD" id="cd16894">
    <property type="entry name" value="MltD-like"/>
    <property type="match status" value="1"/>
</dbReference>
<dbReference type="Proteomes" id="UP000712673">
    <property type="component" value="Unassembled WGS sequence"/>
</dbReference>
<dbReference type="InterPro" id="IPR008258">
    <property type="entry name" value="Transglycosylase_SLT_dom_1"/>
</dbReference>
<dbReference type="SUPFAM" id="SSF54106">
    <property type="entry name" value="LysM domain"/>
    <property type="match status" value="1"/>
</dbReference>
<dbReference type="CDD" id="cd00118">
    <property type="entry name" value="LysM"/>
    <property type="match status" value="2"/>
</dbReference>
<dbReference type="Pfam" id="PF01476">
    <property type="entry name" value="LysM"/>
    <property type="match status" value="2"/>
</dbReference>
<name>A0A938AZJ5_UNCTE</name>
<dbReference type="Gene3D" id="3.10.350.10">
    <property type="entry name" value="LysM domain"/>
    <property type="match status" value="2"/>
</dbReference>
<organism evidence="3 4">
    <name type="scientific">Tectimicrobiota bacterium</name>
    <dbReference type="NCBI Taxonomy" id="2528274"/>
    <lineage>
        <taxon>Bacteria</taxon>
        <taxon>Pseudomonadati</taxon>
        <taxon>Nitrospinota/Tectimicrobiota group</taxon>
        <taxon>Candidatus Tectimicrobiota</taxon>
    </lineage>
</organism>
<reference evidence="3" key="1">
    <citation type="submission" date="2019-03" db="EMBL/GenBank/DDBJ databases">
        <title>Lake Tanganyika Metagenome-Assembled Genomes (MAGs).</title>
        <authorList>
            <person name="Tran P."/>
        </authorList>
    </citation>
    <scope>NUCLEOTIDE SEQUENCE</scope>
    <source>
        <strain evidence="3">K_DeepCast_65m_m2_066</strain>
    </source>
</reference>
<dbReference type="PANTHER" id="PTHR33734:SF22">
    <property type="entry name" value="MEMBRANE-BOUND LYTIC MUREIN TRANSGLYCOSYLASE D"/>
    <property type="match status" value="1"/>
</dbReference>
<evidence type="ECO:0000313" key="3">
    <source>
        <dbReference type="EMBL" id="MBM3222672.1"/>
    </source>
</evidence>
<evidence type="ECO:0000259" key="2">
    <source>
        <dbReference type="PROSITE" id="PS51782"/>
    </source>
</evidence>
<feature type="region of interest" description="Disordered" evidence="1">
    <location>
        <begin position="478"/>
        <end position="526"/>
    </location>
</feature>
<proteinExistence type="predicted"/>
<dbReference type="InterPro" id="IPR036779">
    <property type="entry name" value="LysM_dom_sf"/>
</dbReference>
<feature type="domain" description="LysM" evidence="2">
    <location>
        <begin position="721"/>
        <end position="766"/>
    </location>
</feature>
<dbReference type="AlphaFoldDB" id="A0A938AZJ5"/>
<evidence type="ECO:0000313" key="4">
    <source>
        <dbReference type="Proteomes" id="UP000712673"/>
    </source>
</evidence>
<comment type="caution">
    <text evidence="3">The sequence shown here is derived from an EMBL/GenBank/DDBJ whole genome shotgun (WGS) entry which is preliminary data.</text>
</comment>
<dbReference type="EMBL" id="VGLS01000042">
    <property type="protein sequence ID" value="MBM3222672.1"/>
    <property type="molecule type" value="Genomic_DNA"/>
</dbReference>
<feature type="region of interest" description="Disordered" evidence="1">
    <location>
        <begin position="675"/>
        <end position="707"/>
    </location>
</feature>
<gene>
    <name evidence="3" type="ORF">FJZ47_02550</name>
</gene>
<dbReference type="InterPro" id="IPR023346">
    <property type="entry name" value="Lysozyme-like_dom_sf"/>
</dbReference>
<dbReference type="SUPFAM" id="SSF53955">
    <property type="entry name" value="Lysozyme-like"/>
    <property type="match status" value="1"/>
</dbReference>
<evidence type="ECO:0000256" key="1">
    <source>
        <dbReference type="SAM" id="MobiDB-lite"/>
    </source>
</evidence>
<dbReference type="PANTHER" id="PTHR33734">
    <property type="entry name" value="LYSM DOMAIN-CONTAINING GPI-ANCHORED PROTEIN 2"/>
    <property type="match status" value="1"/>
</dbReference>
<feature type="region of interest" description="Disordered" evidence="1">
    <location>
        <begin position="536"/>
        <end position="555"/>
    </location>
</feature>
<accession>A0A938AZJ5</accession>
<dbReference type="Gene3D" id="1.10.530.10">
    <property type="match status" value="1"/>
</dbReference>
<dbReference type="SMART" id="SM00257">
    <property type="entry name" value="LysM"/>
    <property type="match status" value="2"/>
</dbReference>
<feature type="domain" description="LysM" evidence="2">
    <location>
        <begin position="554"/>
        <end position="598"/>
    </location>
</feature>
<feature type="compositionally biased region" description="Low complexity" evidence="1">
    <location>
        <begin position="506"/>
        <end position="515"/>
    </location>
</feature>
<dbReference type="Pfam" id="PF01464">
    <property type="entry name" value="SLT"/>
    <property type="match status" value="1"/>
</dbReference>